<dbReference type="EMBL" id="VJMH01002544">
    <property type="protein sequence ID" value="KAF0708403.1"/>
    <property type="molecule type" value="Genomic_DNA"/>
</dbReference>
<keyword evidence="4" id="KW-1185">Reference proteome</keyword>
<dbReference type="EMBL" id="CAADRA010002546">
    <property type="protein sequence ID" value="VFT83359.1"/>
    <property type="molecule type" value="Genomic_DNA"/>
</dbReference>
<evidence type="ECO:0000313" key="2">
    <source>
        <dbReference type="EMBL" id="KAF0708403.1"/>
    </source>
</evidence>
<name>A0A485KFQ4_9STRA</name>
<feature type="domain" description="Protein kinase" evidence="1">
    <location>
        <begin position="166"/>
        <end position="344"/>
    </location>
</feature>
<dbReference type="AlphaFoldDB" id="A0A485KFQ4"/>
<proteinExistence type="predicted"/>
<evidence type="ECO:0000259" key="1">
    <source>
        <dbReference type="PROSITE" id="PS50011"/>
    </source>
</evidence>
<protein>
    <submittedName>
        <fullName evidence="3">Aste57867_6363 protein</fullName>
    </submittedName>
</protein>
<dbReference type="InterPro" id="IPR018247">
    <property type="entry name" value="EF_Hand_1_Ca_BS"/>
</dbReference>
<reference evidence="2" key="2">
    <citation type="submission" date="2019-06" db="EMBL/GenBank/DDBJ databases">
        <title>Genomics analysis of Aphanomyces spp. identifies a new class of oomycete effector associated with host adaptation.</title>
        <authorList>
            <person name="Gaulin E."/>
        </authorList>
    </citation>
    <scope>NUCLEOTIDE SEQUENCE</scope>
    <source>
        <strain evidence="2">CBS 578.67</strain>
    </source>
</reference>
<dbReference type="Pfam" id="PF00069">
    <property type="entry name" value="Pkinase"/>
    <property type="match status" value="1"/>
</dbReference>
<dbReference type="InterPro" id="IPR000719">
    <property type="entry name" value="Prot_kinase_dom"/>
</dbReference>
<evidence type="ECO:0000313" key="4">
    <source>
        <dbReference type="Proteomes" id="UP000332933"/>
    </source>
</evidence>
<organism evidence="3 4">
    <name type="scientific">Aphanomyces stellatus</name>
    <dbReference type="NCBI Taxonomy" id="120398"/>
    <lineage>
        <taxon>Eukaryota</taxon>
        <taxon>Sar</taxon>
        <taxon>Stramenopiles</taxon>
        <taxon>Oomycota</taxon>
        <taxon>Saprolegniomycetes</taxon>
        <taxon>Saprolegniales</taxon>
        <taxon>Verrucalvaceae</taxon>
        <taxon>Aphanomyces</taxon>
    </lineage>
</organism>
<sequence length="344" mass="39319">MAIMLLMRDLPIEVLETGAVHQRENHLYSWNIFLDSSTPIPPTVRLDTLKAIVQQEIFENCRNDFIREIAFLHDQNGRSVLQTTDVATRKYFNDQLFFCGRYEIYDGPPIHVSSTAVVVHAFDHGIFKQIFDQHAVNGSLSRDGFDACAQILSQKKSAEEIVSSDFDIYDKSASGSLTEVEYNHYCEQKLGSKLRVAMKFMRNRDEYTREIEMRKGLHKTQSVVKLLSMASETDIRSNIQHLTLHGDMNLTHYPHVLVMPLADRSLEDIYLKERPNDNQIRNMLQEIAELLKDLHENCVVHGDMKKLNILRVDSRMRLIDMDAAAKVGHDVGAKFSSGNLPPGT</sequence>
<dbReference type="InterPro" id="IPR011009">
    <property type="entry name" value="Kinase-like_dom_sf"/>
</dbReference>
<dbReference type="GO" id="GO:0004672">
    <property type="term" value="F:protein kinase activity"/>
    <property type="evidence" value="ECO:0007669"/>
    <property type="project" value="InterPro"/>
</dbReference>
<accession>A0A485KFQ4</accession>
<dbReference type="Gene3D" id="1.10.238.10">
    <property type="entry name" value="EF-hand"/>
    <property type="match status" value="1"/>
</dbReference>
<dbReference type="GO" id="GO:0005524">
    <property type="term" value="F:ATP binding"/>
    <property type="evidence" value="ECO:0007669"/>
    <property type="project" value="InterPro"/>
</dbReference>
<dbReference type="OrthoDB" id="62240at2759"/>
<gene>
    <name evidence="3" type="primary">Aste57867_6363</name>
    <name evidence="2" type="ORF">As57867_006348</name>
    <name evidence="3" type="ORF">ASTE57867_6363</name>
</gene>
<evidence type="ECO:0000313" key="3">
    <source>
        <dbReference type="EMBL" id="VFT83359.1"/>
    </source>
</evidence>
<dbReference type="Gene3D" id="1.10.510.10">
    <property type="entry name" value="Transferase(Phosphotransferase) domain 1"/>
    <property type="match status" value="1"/>
</dbReference>
<dbReference type="PROSITE" id="PS50011">
    <property type="entry name" value="PROTEIN_KINASE_DOM"/>
    <property type="match status" value="1"/>
</dbReference>
<dbReference type="Proteomes" id="UP000332933">
    <property type="component" value="Unassembled WGS sequence"/>
</dbReference>
<reference evidence="3 4" key="1">
    <citation type="submission" date="2019-03" db="EMBL/GenBank/DDBJ databases">
        <authorList>
            <person name="Gaulin E."/>
            <person name="Dumas B."/>
        </authorList>
    </citation>
    <scope>NUCLEOTIDE SEQUENCE [LARGE SCALE GENOMIC DNA]</scope>
    <source>
        <strain evidence="3">CBS 568.67</strain>
    </source>
</reference>
<dbReference type="SUPFAM" id="SSF56112">
    <property type="entry name" value="Protein kinase-like (PK-like)"/>
    <property type="match status" value="1"/>
</dbReference>
<dbReference type="PROSITE" id="PS00018">
    <property type="entry name" value="EF_HAND_1"/>
    <property type="match status" value="1"/>
</dbReference>